<dbReference type="Proteomes" id="UP000295066">
    <property type="component" value="Unassembled WGS sequence"/>
</dbReference>
<keyword evidence="2" id="KW-0808">Transferase</keyword>
<name>A0A4R8M765_9BACT</name>
<dbReference type="GO" id="GO:0015067">
    <property type="term" value="F:amidinotransferase activity"/>
    <property type="evidence" value="ECO:0007669"/>
    <property type="project" value="InterPro"/>
</dbReference>
<keyword evidence="4" id="KW-0378">Hydrolase</keyword>
<sequence length="372" mass="41232">MKTVIVVACALLAFGAFLLSARPADAAEPSVSVDYEYGDLKEVIVGLPYGMSPSLEAKWFADALKVLPDDEAEYARKTAGMLWTEMINPDTGKSETQMLEEENQAFIAILQSLGVTVYRPAEITVDFIKKHYGADVLLNGFSQDFPRDNMAVIGSNVIEFNLRTPIRKVDISGFRDILTEKCSDPAVRWFSMPHTELLEPARADAPLLEGGDVIVLGRTVLVGNTENPSVGSNEAGYNWLKNILGENYTVKRVRLVESVLHLDCVLSVPRDGLAVICEEAFLDGLPEEIKDWDLIRVSLDDVKRLAVNGLPVNSQHYVLSYNLHNDNRCIQTELEKRGITVHRVFFGTHNGQGGSLRCATQPLKREVRTTNP</sequence>
<dbReference type="PANTHER" id="PTHR10488">
    <property type="entry name" value="GLYCINE AMIDINOTRANSFERASE, MITOCHONDRIAL"/>
    <property type="match status" value="1"/>
</dbReference>
<evidence type="ECO:0000313" key="5">
    <source>
        <dbReference type="Proteomes" id="UP000295066"/>
    </source>
</evidence>
<dbReference type="Pfam" id="PF19420">
    <property type="entry name" value="DDAH_eukar"/>
    <property type="match status" value="1"/>
</dbReference>
<keyword evidence="3" id="KW-0732">Signal</keyword>
<proteinExistence type="inferred from homology"/>
<dbReference type="EMBL" id="SORI01000006">
    <property type="protein sequence ID" value="TDY61259.1"/>
    <property type="molecule type" value="Genomic_DNA"/>
</dbReference>
<dbReference type="AlphaFoldDB" id="A0A4R8M765"/>
<evidence type="ECO:0000256" key="3">
    <source>
        <dbReference type="SAM" id="SignalP"/>
    </source>
</evidence>
<dbReference type="SUPFAM" id="SSF55909">
    <property type="entry name" value="Pentein"/>
    <property type="match status" value="1"/>
</dbReference>
<reference evidence="4 5" key="1">
    <citation type="submission" date="2019-03" db="EMBL/GenBank/DDBJ databases">
        <title>Genomic Encyclopedia of Type Strains, Phase IV (KMG-IV): sequencing the most valuable type-strain genomes for metagenomic binning, comparative biology and taxonomic classification.</title>
        <authorList>
            <person name="Goeker M."/>
        </authorList>
    </citation>
    <scope>NUCLEOTIDE SEQUENCE [LARGE SCALE GENOMIC DNA]</scope>
    <source>
        <strain evidence="4 5">DSM 25964</strain>
    </source>
</reference>
<dbReference type="PANTHER" id="PTHR10488:SF1">
    <property type="entry name" value="GLYCINE AMIDINOTRANSFERASE, MITOCHONDRIAL"/>
    <property type="match status" value="1"/>
</dbReference>
<dbReference type="RefSeq" id="WP_166670049.1">
    <property type="nucleotide sequence ID" value="NZ_SORI01000006.1"/>
</dbReference>
<keyword evidence="5" id="KW-1185">Reference proteome</keyword>
<dbReference type="Gene3D" id="3.75.10.10">
    <property type="entry name" value="L-arginine/glycine Amidinotransferase, Chain A"/>
    <property type="match status" value="1"/>
</dbReference>
<feature type="signal peptide" evidence="3">
    <location>
        <begin position="1"/>
        <end position="26"/>
    </location>
</feature>
<evidence type="ECO:0000256" key="1">
    <source>
        <dbReference type="ARBA" id="ARBA00006943"/>
    </source>
</evidence>
<evidence type="ECO:0000256" key="2">
    <source>
        <dbReference type="ARBA" id="ARBA00022679"/>
    </source>
</evidence>
<comment type="caution">
    <text evidence="4">The sequence shown here is derived from an EMBL/GenBank/DDBJ whole genome shotgun (WGS) entry which is preliminary data.</text>
</comment>
<organism evidence="4 5">
    <name type="scientific">Aminivibrio pyruvatiphilus</name>
    <dbReference type="NCBI Taxonomy" id="1005740"/>
    <lineage>
        <taxon>Bacteria</taxon>
        <taxon>Thermotogati</taxon>
        <taxon>Synergistota</taxon>
        <taxon>Synergistia</taxon>
        <taxon>Synergistales</taxon>
        <taxon>Aminobacteriaceae</taxon>
        <taxon>Aminivibrio</taxon>
    </lineage>
</organism>
<accession>A0A4R8M765</accession>
<comment type="similarity">
    <text evidence="1">Belongs to the amidinotransferase family.</text>
</comment>
<evidence type="ECO:0000313" key="4">
    <source>
        <dbReference type="EMBL" id="TDY61259.1"/>
    </source>
</evidence>
<gene>
    <name evidence="4" type="ORF">C8D99_106114</name>
</gene>
<dbReference type="InterPro" id="IPR033195">
    <property type="entry name" value="AmidinoTrfase"/>
</dbReference>
<dbReference type="GO" id="GO:0016787">
    <property type="term" value="F:hydrolase activity"/>
    <property type="evidence" value="ECO:0007669"/>
    <property type="project" value="UniProtKB-KW"/>
</dbReference>
<feature type="chain" id="PRO_5020399143" evidence="3">
    <location>
        <begin position="27"/>
        <end position="372"/>
    </location>
</feature>
<protein>
    <submittedName>
        <fullName evidence="4">N-dimethylarginine dimethylaminohydrolase</fullName>
    </submittedName>
</protein>